<dbReference type="SUPFAM" id="SSF50630">
    <property type="entry name" value="Acid proteases"/>
    <property type="match status" value="1"/>
</dbReference>
<keyword evidence="1" id="KW-0378">Hydrolase</keyword>
<evidence type="ECO:0000259" key="2">
    <source>
        <dbReference type="PROSITE" id="PS50175"/>
    </source>
</evidence>
<dbReference type="Proteomes" id="UP000645610">
    <property type="component" value="Unassembled WGS sequence"/>
</dbReference>
<dbReference type="InterPro" id="IPR036034">
    <property type="entry name" value="PDZ_sf"/>
</dbReference>
<dbReference type="GO" id="GO:0004190">
    <property type="term" value="F:aspartic-type endopeptidase activity"/>
    <property type="evidence" value="ECO:0007669"/>
    <property type="project" value="InterPro"/>
</dbReference>
<dbReference type="GO" id="GO:0006508">
    <property type="term" value="P:proteolysis"/>
    <property type="evidence" value="ECO:0007669"/>
    <property type="project" value="UniProtKB-KW"/>
</dbReference>
<feature type="domain" description="Peptidase A2" evidence="2">
    <location>
        <begin position="67"/>
        <end position="104"/>
    </location>
</feature>
<reference evidence="3 4" key="1">
    <citation type="submission" date="2020-11" db="EMBL/GenBank/DDBJ databases">
        <authorList>
            <person name="Kim M.K."/>
        </authorList>
    </citation>
    <scope>NUCLEOTIDE SEQUENCE [LARGE SCALE GENOMIC DNA]</scope>
    <source>
        <strain evidence="3 4">BT439</strain>
    </source>
</reference>
<sequence>MFLSRLVWLLFFLLLGEGMQPAARAQAVTAEAPFRFRNARRHQVHVPVRLQRNLVVVSCLLNGYGPFNFLLDTGVSTTLITSSALADSLHLRHGERFRVVGAGGADSGLLAYQTDSVRLTLGGVEAPRFSPLVLETDALNLSGYVGVPIHGILGSELFRSFVVALRPEESFMVLHDPATFRAPQGRQWSSLPISLEKGKAYFEAPVELNDSLTLTLKLVLDTGASHALSLETDSDPRLALPARRLPAELGQGLTGTVRGYLGRVAALHLGRYRLHSVLTSYPDASDVHGRVDVPRNGNVGYELLKRFSLIIDYAHQRLLLRPNLRLLDPFEHDMCGIDLLATGPDYHRYLVLSVAPDSPAYRAGVERDEELITINFLPASALSLSQLSRMLRSEDGRLLYLVLRRPNGDLHTVSMHLKRQI</sequence>
<dbReference type="Gene3D" id="2.30.42.10">
    <property type="match status" value="1"/>
</dbReference>
<dbReference type="PROSITE" id="PS00141">
    <property type="entry name" value="ASP_PROTEASE"/>
    <property type="match status" value="1"/>
</dbReference>
<dbReference type="Pfam" id="PF17820">
    <property type="entry name" value="PDZ_6"/>
    <property type="match status" value="1"/>
</dbReference>
<proteinExistence type="predicted"/>
<dbReference type="SUPFAM" id="SSF50156">
    <property type="entry name" value="PDZ domain-like"/>
    <property type="match status" value="1"/>
</dbReference>
<dbReference type="AlphaFoldDB" id="A0A931BHJ2"/>
<dbReference type="InterPro" id="IPR041489">
    <property type="entry name" value="PDZ_6"/>
</dbReference>
<keyword evidence="4" id="KW-1185">Reference proteome</keyword>
<evidence type="ECO:0000256" key="1">
    <source>
        <dbReference type="ARBA" id="ARBA00022801"/>
    </source>
</evidence>
<dbReference type="InterPro" id="IPR021109">
    <property type="entry name" value="Peptidase_aspartic_dom_sf"/>
</dbReference>
<keyword evidence="3" id="KW-0645">Protease</keyword>
<dbReference type="InterPro" id="IPR001995">
    <property type="entry name" value="Peptidase_A2_cat"/>
</dbReference>
<dbReference type="Gene3D" id="2.40.70.10">
    <property type="entry name" value="Acid Proteases"/>
    <property type="match status" value="2"/>
</dbReference>
<dbReference type="InterPro" id="IPR001969">
    <property type="entry name" value="Aspartic_peptidase_AS"/>
</dbReference>
<accession>A0A931BHJ2</accession>
<organism evidence="3 4">
    <name type="scientific">Hymenobacter properus</name>
    <dbReference type="NCBI Taxonomy" id="2791026"/>
    <lineage>
        <taxon>Bacteria</taxon>
        <taxon>Pseudomonadati</taxon>
        <taxon>Bacteroidota</taxon>
        <taxon>Cytophagia</taxon>
        <taxon>Cytophagales</taxon>
        <taxon>Hymenobacteraceae</taxon>
        <taxon>Hymenobacter</taxon>
    </lineage>
</organism>
<dbReference type="InterPro" id="IPR034122">
    <property type="entry name" value="Retropepsin-like_bacterial"/>
</dbReference>
<dbReference type="EMBL" id="JADQDP010000006">
    <property type="protein sequence ID" value="MBF9144069.1"/>
    <property type="molecule type" value="Genomic_DNA"/>
</dbReference>
<protein>
    <submittedName>
        <fullName evidence="3">Aspartyl protease family protein</fullName>
    </submittedName>
</protein>
<comment type="caution">
    <text evidence="3">The sequence shown here is derived from an EMBL/GenBank/DDBJ whole genome shotgun (WGS) entry which is preliminary data.</text>
</comment>
<evidence type="ECO:0000313" key="3">
    <source>
        <dbReference type="EMBL" id="MBF9144069.1"/>
    </source>
</evidence>
<dbReference type="CDD" id="cd05483">
    <property type="entry name" value="retropepsin_like_bacteria"/>
    <property type="match status" value="1"/>
</dbReference>
<dbReference type="RefSeq" id="WP_196288426.1">
    <property type="nucleotide sequence ID" value="NZ_JADQDP010000006.1"/>
</dbReference>
<name>A0A931BHJ2_9BACT</name>
<evidence type="ECO:0000313" key="4">
    <source>
        <dbReference type="Proteomes" id="UP000645610"/>
    </source>
</evidence>
<dbReference type="Pfam" id="PF13650">
    <property type="entry name" value="Asp_protease_2"/>
    <property type="match status" value="2"/>
</dbReference>
<gene>
    <name evidence="3" type="ORF">I2I01_20675</name>
</gene>
<dbReference type="PROSITE" id="PS50175">
    <property type="entry name" value="ASP_PROT_RETROV"/>
    <property type="match status" value="1"/>
</dbReference>